<organism evidence="2 3">
    <name type="scientific">Mycteria americana</name>
    <name type="common">Wood stork</name>
    <dbReference type="NCBI Taxonomy" id="33587"/>
    <lineage>
        <taxon>Eukaryota</taxon>
        <taxon>Metazoa</taxon>
        <taxon>Chordata</taxon>
        <taxon>Craniata</taxon>
        <taxon>Vertebrata</taxon>
        <taxon>Euteleostomi</taxon>
        <taxon>Archelosauria</taxon>
        <taxon>Archosauria</taxon>
        <taxon>Dinosauria</taxon>
        <taxon>Saurischia</taxon>
        <taxon>Theropoda</taxon>
        <taxon>Coelurosauria</taxon>
        <taxon>Aves</taxon>
        <taxon>Neognathae</taxon>
        <taxon>Neoaves</taxon>
        <taxon>Aequornithes</taxon>
        <taxon>Ciconiiformes</taxon>
        <taxon>Ciconiidae</taxon>
        <taxon>Mycteria</taxon>
    </lineage>
</organism>
<protein>
    <recommendedName>
        <fullName evidence="1">Reverse transcriptase domain-containing protein</fullName>
    </recommendedName>
</protein>
<evidence type="ECO:0000259" key="1">
    <source>
        <dbReference type="PROSITE" id="PS50878"/>
    </source>
</evidence>
<dbReference type="Proteomes" id="UP001333110">
    <property type="component" value="Unassembled WGS sequence"/>
</dbReference>
<proteinExistence type="predicted"/>
<dbReference type="AlphaFoldDB" id="A0AAN7NTJ8"/>
<dbReference type="SUPFAM" id="SSF56672">
    <property type="entry name" value="DNA/RNA polymerases"/>
    <property type="match status" value="1"/>
</dbReference>
<comment type="caution">
    <text evidence="2">The sequence shown here is derived from an EMBL/GenBank/DDBJ whole genome shotgun (WGS) entry which is preliminary data.</text>
</comment>
<dbReference type="EMBL" id="JAUNZN010000001">
    <property type="protein sequence ID" value="KAK4830244.1"/>
    <property type="molecule type" value="Genomic_DNA"/>
</dbReference>
<dbReference type="InterPro" id="IPR000477">
    <property type="entry name" value="RT_dom"/>
</dbReference>
<keyword evidence="3" id="KW-1185">Reference proteome</keyword>
<dbReference type="PROSITE" id="PS50878">
    <property type="entry name" value="RT_POL"/>
    <property type="match status" value="1"/>
</dbReference>
<dbReference type="Pfam" id="PF00078">
    <property type="entry name" value="RVT_1"/>
    <property type="match status" value="1"/>
</dbReference>
<evidence type="ECO:0000313" key="2">
    <source>
        <dbReference type="EMBL" id="KAK4830244.1"/>
    </source>
</evidence>
<gene>
    <name evidence="2" type="ORF">QYF61_009311</name>
</gene>
<reference evidence="2 3" key="1">
    <citation type="journal article" date="2023" name="J. Hered.">
        <title>Chromosome-level genome of the wood stork (Mycteria americana) provides insight into avian chromosome evolution.</title>
        <authorList>
            <person name="Flamio R. Jr."/>
            <person name="Ramstad K.M."/>
        </authorList>
    </citation>
    <scope>NUCLEOTIDE SEQUENCE [LARGE SCALE GENOMIC DNA]</scope>
    <source>
        <strain evidence="2">JAX WOST 10</strain>
    </source>
</reference>
<dbReference type="CDD" id="cd01650">
    <property type="entry name" value="RT_nLTR_like"/>
    <property type="match status" value="1"/>
</dbReference>
<dbReference type="InterPro" id="IPR043502">
    <property type="entry name" value="DNA/RNA_pol_sf"/>
</dbReference>
<dbReference type="PANTHER" id="PTHR33332">
    <property type="entry name" value="REVERSE TRANSCRIPTASE DOMAIN-CONTAINING PROTEIN"/>
    <property type="match status" value="1"/>
</dbReference>
<accession>A0AAN7NTJ8</accession>
<sequence length="654" mass="73961">MNMTGKLVTMDEEKAEVLSNFFASVFTGNLSSHTSRVDGLQDRDWGSKVPPTVREDQIHDRLRNLNIHKSMGPDGMHPKALRELADVVAKPLSMIFEKSRQSGEVAGDWKKGNIVSIFKKGRKEDPGNYRPVTLTSVPGEIMEQILLEAMLRHMEDREDGVTTSGDKGRAMDVVYLDFCKAFDTVPHNILLSKLDRYGFDGWTVRWMRNWWDGRIQRVAVNGSMSRWRSVTSGVPQGSILGPVLSSIFNDIDSGIQCTLSKLADDTKLSGAGDTPEGWDAIQRDLDKLEKWAHVNLMRFSKAKCRVLQLLRDKGIEISFAEKDLGVLVDEKLDMSQQCALAAQKANRILGCIKRSVASRLREVILPLYSALVRPHLEYCIQLWSPQYRKDMDLLEQVQRRATKMIRGMGHLSYEESLSTLGLFSLEKRRIWGDVIAAFQCLKGIYKKDGDRLFSRACCYKTSLNGFKLKECRFRLDVRNNFFMMTVVKHWNNLSRDLLSMMSYGVGYPFGQLGSAVPAVAPPSFLCTPSLLAGGVVDEVRKAKAQTNLNLAKDVKDNKKGFYRYRDDKRKTREIVGPLLSETEDLVTQDVEKIGVLNAFFPSTSLQESQVSETRGKGWNKEDVLLVEVDRRGKKEGQRNYRLVSLTLIPGNVIE</sequence>
<name>A0AAN7NTJ8_MYCAM</name>
<evidence type="ECO:0000313" key="3">
    <source>
        <dbReference type="Proteomes" id="UP001333110"/>
    </source>
</evidence>
<feature type="domain" description="Reverse transcriptase" evidence="1">
    <location>
        <begin position="98"/>
        <end position="317"/>
    </location>
</feature>